<reference evidence="2" key="1">
    <citation type="journal article" date="2023" name="Int. J. Syst. Evol. Microbiol.">
        <title>Mesoterricola silvestris gen. nov., sp. nov., Mesoterricola sediminis sp. nov., Geothrix oryzae sp. nov., Geothrix edaphica sp. nov., Geothrix rubra sp. nov., and Geothrix limicola sp. nov., six novel members of Acidobacteriota isolated from soils.</title>
        <authorList>
            <person name="Itoh H."/>
            <person name="Sugisawa Y."/>
            <person name="Mise K."/>
            <person name="Xu Z."/>
            <person name="Kuniyasu M."/>
            <person name="Ushijima N."/>
            <person name="Kawano K."/>
            <person name="Kobayashi E."/>
            <person name="Shiratori Y."/>
            <person name="Masuda Y."/>
            <person name="Senoo K."/>
        </authorList>
    </citation>
    <scope>NUCLEOTIDE SEQUENCE</scope>
    <source>
        <strain evidence="2">W786</strain>
    </source>
</reference>
<dbReference type="Pfam" id="PF17775">
    <property type="entry name" value="YchJ_M-like"/>
    <property type="match status" value="1"/>
</dbReference>
<dbReference type="PANTHER" id="PTHR33747:SF1">
    <property type="entry name" value="ADENYLATE CYCLASE-ASSOCIATED CAP C-TERMINAL DOMAIN-CONTAINING PROTEIN"/>
    <property type="match status" value="1"/>
</dbReference>
<name>A0AA48GYY5_9BACT</name>
<evidence type="ECO:0000313" key="3">
    <source>
        <dbReference type="Proteomes" id="UP001228113"/>
    </source>
</evidence>
<proteinExistence type="predicted"/>
<accession>A0AA48GYY5</accession>
<dbReference type="AlphaFoldDB" id="A0AA48GYY5"/>
<dbReference type="InterPro" id="IPR032710">
    <property type="entry name" value="NTF2-like_dom_sf"/>
</dbReference>
<dbReference type="RefSeq" id="WP_243331154.1">
    <property type="nucleotide sequence ID" value="NZ_AP027081.1"/>
</dbReference>
<dbReference type="Gene3D" id="3.10.450.50">
    <property type="match status" value="1"/>
</dbReference>
<organism evidence="2 3">
    <name type="scientific">Mesoterricola sediminis</name>
    <dbReference type="NCBI Taxonomy" id="2927980"/>
    <lineage>
        <taxon>Bacteria</taxon>
        <taxon>Pseudomonadati</taxon>
        <taxon>Acidobacteriota</taxon>
        <taxon>Holophagae</taxon>
        <taxon>Holophagales</taxon>
        <taxon>Holophagaceae</taxon>
        <taxon>Mesoterricola</taxon>
    </lineage>
</organism>
<dbReference type="PANTHER" id="PTHR33747">
    <property type="entry name" value="UPF0225 PROTEIN SCO1677"/>
    <property type="match status" value="1"/>
</dbReference>
<dbReference type="SUPFAM" id="SSF54427">
    <property type="entry name" value="NTF2-like"/>
    <property type="match status" value="1"/>
</dbReference>
<dbReference type="KEGG" id="msea:METESE_19380"/>
<feature type="domain" description="YchJ-like middle NTF2-like" evidence="1">
    <location>
        <begin position="29"/>
        <end position="128"/>
    </location>
</feature>
<dbReference type="EMBL" id="AP027081">
    <property type="protein sequence ID" value="BDU76980.1"/>
    <property type="molecule type" value="Genomic_DNA"/>
</dbReference>
<gene>
    <name evidence="2" type="ORF">METESE_19380</name>
</gene>
<evidence type="ECO:0000259" key="1">
    <source>
        <dbReference type="Pfam" id="PF17775"/>
    </source>
</evidence>
<keyword evidence="3" id="KW-1185">Reference proteome</keyword>
<dbReference type="InterPro" id="IPR004027">
    <property type="entry name" value="SEC_C_motif"/>
</dbReference>
<dbReference type="Proteomes" id="UP001228113">
    <property type="component" value="Chromosome"/>
</dbReference>
<evidence type="ECO:0000313" key="2">
    <source>
        <dbReference type="EMBL" id="BDU76980.1"/>
    </source>
</evidence>
<dbReference type="Pfam" id="PF02810">
    <property type="entry name" value="SEC-C"/>
    <property type="match status" value="1"/>
</dbReference>
<sequence length="131" mass="14512">MSRPCPCASTKTYAACCEPFLIGRAQPETAEQLMRSRFSAYALGKADYLAATTCAEERAKLDIEELGRYVRAVKCITLKVLATEAGGAADETGTVTFHAKLQINGKRMLHREKSRFVREEGRWAYVDGDTN</sequence>
<dbReference type="InterPro" id="IPR048469">
    <property type="entry name" value="YchJ-like_M"/>
</dbReference>
<protein>
    <submittedName>
        <fullName evidence="2">UPF0225 protein</fullName>
    </submittedName>
</protein>